<dbReference type="GO" id="GO:0008734">
    <property type="term" value="F:L-aspartate oxidase activity"/>
    <property type="evidence" value="ECO:0007669"/>
    <property type="project" value="UniProtKB-UniRule"/>
</dbReference>
<comment type="function">
    <text evidence="10">Catalyzes the oxidation of L-aspartate to iminoaspartate, the first step in the de novo biosynthesis of NAD(+).</text>
</comment>
<evidence type="ECO:0000313" key="17">
    <source>
        <dbReference type="EMBL" id="PWN01908.1"/>
    </source>
</evidence>
<evidence type="ECO:0000256" key="7">
    <source>
        <dbReference type="ARBA" id="ARBA00022642"/>
    </source>
</evidence>
<evidence type="ECO:0000313" key="18">
    <source>
        <dbReference type="Proteomes" id="UP000245507"/>
    </source>
</evidence>
<evidence type="ECO:0000256" key="8">
    <source>
        <dbReference type="ARBA" id="ARBA00022827"/>
    </source>
</evidence>
<dbReference type="InterPro" id="IPR036188">
    <property type="entry name" value="FAD/NAD-bd_sf"/>
</dbReference>
<proteinExistence type="inferred from homology"/>
<evidence type="ECO:0000256" key="4">
    <source>
        <dbReference type="ARBA" id="ARBA00012173"/>
    </source>
</evidence>
<dbReference type="SUPFAM" id="SSF51905">
    <property type="entry name" value="FAD/NAD(P)-binding domain"/>
    <property type="match status" value="1"/>
</dbReference>
<dbReference type="InterPro" id="IPR037099">
    <property type="entry name" value="Fum_R/Succ_DH_flav-like_C_sf"/>
</dbReference>
<name>A0A316TDP4_9ACTN</name>
<dbReference type="InterPro" id="IPR027477">
    <property type="entry name" value="Succ_DH/fumarate_Rdtase_cat_sf"/>
</dbReference>
<dbReference type="SUPFAM" id="SSF46977">
    <property type="entry name" value="Succinate dehydrogenase/fumarate reductase flavoprotein C-terminal domain"/>
    <property type="match status" value="1"/>
</dbReference>
<dbReference type="OrthoDB" id="9805351at2"/>
<comment type="cofactor">
    <cofactor evidence="1 13">
        <name>FAD</name>
        <dbReference type="ChEBI" id="CHEBI:57692"/>
    </cofactor>
</comment>
<dbReference type="Gene3D" id="3.50.50.60">
    <property type="entry name" value="FAD/NAD(P)-binding domain"/>
    <property type="match status" value="1"/>
</dbReference>
<sequence>MSDPNPQRAAATRRLPGRLTAPEPGWTTRADVVIVGSGIAGLTAALRLREHVEKVLVVTKTVLNAGSTQWAQGGIAAALGPEDTPEEHEVDTLVAGAGACDRDAVRALVTEGPEAVHELIALGTNFDLDAAGELSLTREGGHHRDRIAHAGGDATGAEIQRALIAAIEAAPDIEVIQHALAVDLLLAPPEQDGGVAGLTLHVIGEGVRDGVGAVHCRAVVLASGGLGQVFSQTTNPAVSTGDGMALALRAGATLRDLEFVQFHPTVMYLGPESRGQQPLISEAVRGEGAFLVDDEGTRFMQGVHELADLAPRDVVAKAIMKRMLETGRPHMWLDARHLGAEFWERRFPTILATARSHGVDPVTELIPVAPACHYASGGVRTDLDGRTDLPGLYATGEVACSGVHGANRLASNSLLEGLVFSRRIAAVLPGELRPWQDVAADGRTAGLVTGAARRDLQETMTSKVGVLRSAGGLAEATGLLDKLTGQVAEQVDQDSWETTNLLTISTALADAAALREETRGSHWRDDFPERDDARWAGHFDVSMSDGVTTVTFSPAPATDTDLPTDGAGA</sequence>
<comment type="caution">
    <text evidence="17">The sequence shown here is derived from an EMBL/GenBank/DDBJ whole genome shotgun (WGS) entry which is preliminary data.</text>
</comment>
<evidence type="ECO:0000256" key="6">
    <source>
        <dbReference type="ARBA" id="ARBA00022630"/>
    </source>
</evidence>
<evidence type="ECO:0000256" key="10">
    <source>
        <dbReference type="ARBA" id="ARBA00029426"/>
    </source>
</evidence>
<keyword evidence="9 13" id="KW-0560">Oxidoreductase</keyword>
<dbReference type="InterPro" id="IPR003953">
    <property type="entry name" value="FAD-dep_OxRdtase_2_FAD-bd"/>
</dbReference>
<reference evidence="17 18" key="1">
    <citation type="submission" date="2018-05" db="EMBL/GenBank/DDBJ databases">
        <title>Nocardioides silvaticus genome.</title>
        <authorList>
            <person name="Li C."/>
            <person name="Wang G."/>
        </authorList>
    </citation>
    <scope>NUCLEOTIDE SEQUENCE [LARGE SCALE GENOMIC DNA]</scope>
    <source>
        <strain evidence="17 18">CCTCC AB 2018079</strain>
    </source>
</reference>
<dbReference type="EC" id="1.4.3.16" evidence="4 12"/>
<gene>
    <name evidence="17" type="ORF">DJ010_15270</name>
</gene>
<dbReference type="PANTHER" id="PTHR42716:SF2">
    <property type="entry name" value="L-ASPARTATE OXIDASE, CHLOROPLASTIC"/>
    <property type="match status" value="1"/>
</dbReference>
<feature type="domain" description="FAD-dependent oxidoreductase 2 FAD-binding" evidence="15">
    <location>
        <begin position="31"/>
        <end position="414"/>
    </location>
</feature>
<evidence type="ECO:0000256" key="9">
    <source>
        <dbReference type="ARBA" id="ARBA00023002"/>
    </source>
</evidence>
<keyword evidence="6 13" id="KW-0285">Flavoprotein</keyword>
<dbReference type="EMBL" id="QGDD01000007">
    <property type="protein sequence ID" value="PWN01908.1"/>
    <property type="molecule type" value="Genomic_DNA"/>
</dbReference>
<dbReference type="AlphaFoldDB" id="A0A316TDP4"/>
<evidence type="ECO:0000256" key="5">
    <source>
        <dbReference type="ARBA" id="ARBA00021901"/>
    </source>
</evidence>
<dbReference type="Gene3D" id="1.20.58.100">
    <property type="entry name" value="Fumarate reductase/succinate dehydrogenase flavoprotein-like, C-terminal domain"/>
    <property type="match status" value="1"/>
</dbReference>
<dbReference type="Gene3D" id="3.90.700.10">
    <property type="entry name" value="Succinate dehydrogenase/fumarate reductase flavoprotein, catalytic domain"/>
    <property type="match status" value="1"/>
</dbReference>
<dbReference type="GO" id="GO:0033765">
    <property type="term" value="F:steroid dehydrogenase activity, acting on the CH-CH group of donors"/>
    <property type="evidence" value="ECO:0007669"/>
    <property type="project" value="UniProtKB-ARBA"/>
</dbReference>
<dbReference type="InterPro" id="IPR005288">
    <property type="entry name" value="NadB"/>
</dbReference>
<dbReference type="InterPro" id="IPR015939">
    <property type="entry name" value="Fum_Rdtase/Succ_DH_flav-like_C"/>
</dbReference>
<keyword evidence="18" id="KW-1185">Reference proteome</keyword>
<evidence type="ECO:0000256" key="3">
    <source>
        <dbReference type="ARBA" id="ARBA00008562"/>
    </source>
</evidence>
<dbReference type="Pfam" id="PF02910">
    <property type="entry name" value="Succ_DH_flav_C"/>
    <property type="match status" value="1"/>
</dbReference>
<protein>
    <recommendedName>
        <fullName evidence="5 12">L-aspartate oxidase</fullName>
        <ecNumber evidence="4 12">1.4.3.16</ecNumber>
    </recommendedName>
</protein>
<dbReference type="GO" id="GO:0005737">
    <property type="term" value="C:cytoplasm"/>
    <property type="evidence" value="ECO:0007669"/>
    <property type="project" value="UniProtKB-SubCell"/>
</dbReference>
<evidence type="ECO:0000256" key="14">
    <source>
        <dbReference type="SAM" id="MobiDB-lite"/>
    </source>
</evidence>
<dbReference type="PRINTS" id="PR00368">
    <property type="entry name" value="FADPNR"/>
</dbReference>
<evidence type="ECO:0000259" key="16">
    <source>
        <dbReference type="Pfam" id="PF02910"/>
    </source>
</evidence>
<accession>A0A316TDP4</accession>
<dbReference type="NCBIfam" id="NF005867">
    <property type="entry name" value="PRK07804.1"/>
    <property type="match status" value="1"/>
</dbReference>
<dbReference type="SUPFAM" id="SSF56425">
    <property type="entry name" value="Succinate dehydrogenase/fumarate reductase flavoprotein, catalytic domain"/>
    <property type="match status" value="1"/>
</dbReference>
<feature type="region of interest" description="Disordered" evidence="14">
    <location>
        <begin position="550"/>
        <end position="569"/>
    </location>
</feature>
<keyword evidence="7 13" id="KW-0662">Pyridine nucleotide biosynthesis</keyword>
<organism evidence="17 18">
    <name type="scientific">Nocardioides silvaticus</name>
    <dbReference type="NCBI Taxonomy" id="2201891"/>
    <lineage>
        <taxon>Bacteria</taxon>
        <taxon>Bacillati</taxon>
        <taxon>Actinomycetota</taxon>
        <taxon>Actinomycetes</taxon>
        <taxon>Propionibacteriales</taxon>
        <taxon>Nocardioidaceae</taxon>
        <taxon>Nocardioides</taxon>
    </lineage>
</organism>
<evidence type="ECO:0000259" key="15">
    <source>
        <dbReference type="Pfam" id="PF00890"/>
    </source>
</evidence>
<evidence type="ECO:0000256" key="12">
    <source>
        <dbReference type="NCBIfam" id="TIGR00551"/>
    </source>
</evidence>
<evidence type="ECO:0000256" key="2">
    <source>
        <dbReference type="ARBA" id="ARBA00004950"/>
    </source>
</evidence>
<feature type="domain" description="Fumarate reductase/succinate dehydrogenase flavoprotein-like C-terminal" evidence="16">
    <location>
        <begin position="453"/>
        <end position="556"/>
    </location>
</feature>
<dbReference type="Pfam" id="PF00890">
    <property type="entry name" value="FAD_binding_2"/>
    <property type="match status" value="1"/>
</dbReference>
<evidence type="ECO:0000256" key="11">
    <source>
        <dbReference type="ARBA" id="ARBA00048305"/>
    </source>
</evidence>
<dbReference type="NCBIfam" id="TIGR00551">
    <property type="entry name" value="nadB"/>
    <property type="match status" value="1"/>
</dbReference>
<evidence type="ECO:0000256" key="1">
    <source>
        <dbReference type="ARBA" id="ARBA00001974"/>
    </source>
</evidence>
<dbReference type="FunFam" id="3.90.700.10:FF:000002">
    <property type="entry name" value="L-aspartate oxidase"/>
    <property type="match status" value="1"/>
</dbReference>
<dbReference type="UniPathway" id="UPA00253">
    <property type="reaction ID" value="UER00326"/>
</dbReference>
<dbReference type="Proteomes" id="UP000245507">
    <property type="component" value="Unassembled WGS sequence"/>
</dbReference>
<dbReference type="PANTHER" id="PTHR42716">
    <property type="entry name" value="L-ASPARTATE OXIDASE"/>
    <property type="match status" value="1"/>
</dbReference>
<evidence type="ECO:0000256" key="13">
    <source>
        <dbReference type="RuleBase" id="RU362049"/>
    </source>
</evidence>
<comment type="pathway">
    <text evidence="2 13">Cofactor biosynthesis; NAD(+) biosynthesis; iminoaspartate from L-aspartate (oxidase route): step 1/1.</text>
</comment>
<comment type="similarity">
    <text evidence="3 13">Belongs to the FAD-dependent oxidoreductase 2 family. NadB subfamily.</text>
</comment>
<feature type="region of interest" description="Disordered" evidence="14">
    <location>
        <begin position="1"/>
        <end position="23"/>
    </location>
</feature>
<dbReference type="GO" id="GO:0034628">
    <property type="term" value="P:'de novo' NAD+ biosynthetic process from L-aspartate"/>
    <property type="evidence" value="ECO:0007669"/>
    <property type="project" value="TreeGrafter"/>
</dbReference>
<dbReference type="RefSeq" id="WP_109695291.1">
    <property type="nucleotide sequence ID" value="NZ_QGDD01000007.1"/>
</dbReference>
<comment type="catalytic activity">
    <reaction evidence="11">
        <text>L-aspartate + O2 = iminosuccinate + H2O2</text>
        <dbReference type="Rhea" id="RHEA:25876"/>
        <dbReference type="ChEBI" id="CHEBI:15379"/>
        <dbReference type="ChEBI" id="CHEBI:16240"/>
        <dbReference type="ChEBI" id="CHEBI:29991"/>
        <dbReference type="ChEBI" id="CHEBI:77875"/>
        <dbReference type="EC" id="1.4.3.16"/>
    </reaction>
    <physiologicalReaction direction="left-to-right" evidence="11">
        <dbReference type="Rhea" id="RHEA:25877"/>
    </physiologicalReaction>
</comment>
<comment type="subcellular location">
    <subcellularLocation>
        <location evidence="13">Cytoplasm</location>
    </subcellularLocation>
</comment>
<keyword evidence="8 13" id="KW-0274">FAD</keyword>